<dbReference type="GO" id="GO:0005829">
    <property type="term" value="C:cytosol"/>
    <property type="evidence" value="ECO:0007669"/>
    <property type="project" value="TreeGrafter"/>
</dbReference>
<evidence type="ECO:0000256" key="2">
    <source>
        <dbReference type="ARBA" id="ARBA00023295"/>
    </source>
</evidence>
<name>M2XXI6_9MICC</name>
<organism evidence="5 6">
    <name type="scientific">Kocuria palustris PEL</name>
    <dbReference type="NCBI Taxonomy" id="1236550"/>
    <lineage>
        <taxon>Bacteria</taxon>
        <taxon>Bacillati</taxon>
        <taxon>Actinomycetota</taxon>
        <taxon>Actinomycetes</taxon>
        <taxon>Micrococcales</taxon>
        <taxon>Micrococcaceae</taxon>
        <taxon>Kocuria</taxon>
    </lineage>
</organism>
<dbReference type="CDD" id="cd02651">
    <property type="entry name" value="nuc_hydro_IU_UC_XIUA"/>
    <property type="match status" value="1"/>
</dbReference>
<proteinExistence type="predicted"/>
<dbReference type="Gene3D" id="3.90.245.10">
    <property type="entry name" value="Ribonucleoside hydrolase-like"/>
    <property type="match status" value="1"/>
</dbReference>
<dbReference type="GO" id="GO:0006152">
    <property type="term" value="P:purine nucleoside catabolic process"/>
    <property type="evidence" value="ECO:0007669"/>
    <property type="project" value="TreeGrafter"/>
</dbReference>
<dbReference type="InterPro" id="IPR023186">
    <property type="entry name" value="IUNH"/>
</dbReference>
<dbReference type="InterPro" id="IPR036452">
    <property type="entry name" value="Ribo_hydro-like"/>
</dbReference>
<keyword evidence="1 5" id="KW-0378">Hydrolase</keyword>
<gene>
    <name evidence="5" type="ORF">C884_01574</name>
</gene>
<evidence type="ECO:0000256" key="1">
    <source>
        <dbReference type="ARBA" id="ARBA00022801"/>
    </source>
</evidence>
<sequence length="347" mass="36378">MTRRVIIDCDPGVDDALALMLAHGSSELDVTAVTVVGGNQTLEKVTRNALALTEAIGLDAPVAAGAADPLERQPQTAGHVHGDTGLGQLVLAEPQAQLSDEHAVDLIIRELRAAEPGTLTLIALGPLTNLALAAQKAPEVVERVREVVLMGGAIADGNITPVAEFNIAVDPEAARIVFAAGWPVTMVGLDVTHQAVATQDIERSFADLGTDAGQIAVDLISSYRAAYQDNQDFSDPPCHDPVAVAAVIRPELLTLRRAPIDIECSGELTTGMTVVDRRGPEDPDLLTAAATGLDVDGFWELVLEATARLQVGEGALPEAQRRIPEMVETSDGGTQDTDDSHQPGAAR</sequence>
<feature type="domain" description="Inosine/uridine-preferring nucleoside hydrolase" evidence="4">
    <location>
        <begin position="5"/>
        <end position="300"/>
    </location>
</feature>
<protein>
    <submittedName>
        <fullName evidence="5">Inosine-uridine preferring nucleoside hydrolase</fullName>
    </submittedName>
</protein>
<dbReference type="EMBL" id="ANHZ02000003">
    <property type="protein sequence ID" value="EME37523.1"/>
    <property type="molecule type" value="Genomic_DNA"/>
</dbReference>
<dbReference type="STRING" id="71999.KPaMU14_01415"/>
<dbReference type="SUPFAM" id="SSF53590">
    <property type="entry name" value="Nucleoside hydrolase"/>
    <property type="match status" value="1"/>
</dbReference>
<dbReference type="AlphaFoldDB" id="M2XXI6"/>
<accession>M2XXI6</accession>
<dbReference type="Proteomes" id="UP000009877">
    <property type="component" value="Unassembled WGS sequence"/>
</dbReference>
<comment type="caution">
    <text evidence="5">The sequence shown here is derived from an EMBL/GenBank/DDBJ whole genome shotgun (WGS) entry which is preliminary data.</text>
</comment>
<dbReference type="GO" id="GO:0008477">
    <property type="term" value="F:purine nucleosidase activity"/>
    <property type="evidence" value="ECO:0007669"/>
    <property type="project" value="TreeGrafter"/>
</dbReference>
<keyword evidence="2" id="KW-0326">Glycosidase</keyword>
<feature type="region of interest" description="Disordered" evidence="3">
    <location>
        <begin position="316"/>
        <end position="347"/>
    </location>
</feature>
<dbReference type="Pfam" id="PF01156">
    <property type="entry name" value="IU_nuc_hydro"/>
    <property type="match status" value="1"/>
</dbReference>
<evidence type="ECO:0000313" key="5">
    <source>
        <dbReference type="EMBL" id="EME37523.1"/>
    </source>
</evidence>
<reference evidence="5 6" key="1">
    <citation type="journal article" date="2014" name="Genome Announc.">
        <title>Draft Genome Sequence of Kocuria palustris PEL.</title>
        <authorList>
            <person name="Sharma G."/>
            <person name="Khatri I."/>
            <person name="Subramanian S."/>
        </authorList>
    </citation>
    <scope>NUCLEOTIDE SEQUENCE [LARGE SCALE GENOMIC DNA]</scope>
    <source>
        <strain evidence="5 6">PEL</strain>
    </source>
</reference>
<evidence type="ECO:0000256" key="3">
    <source>
        <dbReference type="SAM" id="MobiDB-lite"/>
    </source>
</evidence>
<evidence type="ECO:0000313" key="6">
    <source>
        <dbReference type="Proteomes" id="UP000009877"/>
    </source>
</evidence>
<dbReference type="PANTHER" id="PTHR12304">
    <property type="entry name" value="INOSINE-URIDINE PREFERRING NUCLEOSIDE HYDROLASE"/>
    <property type="match status" value="1"/>
</dbReference>
<evidence type="ECO:0000259" key="4">
    <source>
        <dbReference type="Pfam" id="PF01156"/>
    </source>
</evidence>
<dbReference type="InterPro" id="IPR001910">
    <property type="entry name" value="Inosine/uridine_hydrolase_dom"/>
</dbReference>
<dbReference type="RefSeq" id="WP_006213638.1">
    <property type="nucleotide sequence ID" value="NZ_ANHZ02000003.1"/>
</dbReference>
<keyword evidence="6" id="KW-1185">Reference proteome</keyword>
<dbReference type="PANTHER" id="PTHR12304:SF4">
    <property type="entry name" value="URIDINE NUCLEOSIDASE"/>
    <property type="match status" value="1"/>
</dbReference>